<comment type="similarity">
    <text evidence="1 4">Belongs to the prokaryotic/mitochondrial release factor family.</text>
</comment>
<dbReference type="GO" id="GO:0016149">
    <property type="term" value="F:translation release factor activity, codon specific"/>
    <property type="evidence" value="ECO:0007669"/>
    <property type="project" value="UniProtKB-UniRule"/>
</dbReference>
<reference evidence="7 8" key="1">
    <citation type="submission" date="2014-04" db="EMBL/GenBank/DDBJ databases">
        <title>Draft Genome Sequence of Synergistes jonesii.</title>
        <authorList>
            <person name="Coil D.A."/>
            <person name="Eisen J.A."/>
            <person name="Holland-Moritz H.E."/>
        </authorList>
    </citation>
    <scope>NUCLEOTIDE SEQUENCE [LARGE SCALE GENOMIC DNA]</scope>
    <source>
        <strain evidence="7 8">78-1</strain>
    </source>
</reference>
<dbReference type="GO" id="GO:0005737">
    <property type="term" value="C:cytoplasm"/>
    <property type="evidence" value="ECO:0007669"/>
    <property type="project" value="UniProtKB-SubCell"/>
</dbReference>
<evidence type="ECO:0000313" key="7">
    <source>
        <dbReference type="EMBL" id="KEJ91805.1"/>
    </source>
</evidence>
<dbReference type="PANTHER" id="PTHR43116">
    <property type="entry name" value="PEPTIDE CHAIN RELEASE FACTOR 2"/>
    <property type="match status" value="1"/>
</dbReference>
<dbReference type="FunFam" id="3.30.160.20:FF:000004">
    <property type="entry name" value="Peptide chain release factor 1"/>
    <property type="match status" value="1"/>
</dbReference>
<dbReference type="Gene3D" id="1.20.58.410">
    <property type="entry name" value="Release factor"/>
    <property type="match status" value="1"/>
</dbReference>
<protein>
    <recommendedName>
        <fullName evidence="4 5">Peptide chain release factor 2</fullName>
        <shortName evidence="4">RF-2</shortName>
    </recommendedName>
</protein>
<dbReference type="STRING" id="2754.EH55_07485"/>
<dbReference type="InterPro" id="IPR045853">
    <property type="entry name" value="Pep_chain_release_fac_I_sf"/>
</dbReference>
<dbReference type="PROSITE" id="PS00745">
    <property type="entry name" value="RF_PROK_I"/>
    <property type="match status" value="1"/>
</dbReference>
<dbReference type="HAMAP" id="MF_00094">
    <property type="entry name" value="Rel_fac_2"/>
    <property type="match status" value="1"/>
</dbReference>
<evidence type="ECO:0000256" key="1">
    <source>
        <dbReference type="ARBA" id="ARBA00010835"/>
    </source>
</evidence>
<name>A0A073IQE0_9BACT</name>
<dbReference type="Proteomes" id="UP000027665">
    <property type="component" value="Unassembled WGS sequence"/>
</dbReference>
<keyword evidence="4" id="KW-0963">Cytoplasm</keyword>
<comment type="subcellular location">
    <subcellularLocation>
        <location evidence="4">Cytoplasm</location>
    </subcellularLocation>
</comment>
<comment type="function">
    <text evidence="4">Peptide chain release factor 2 directs the termination of translation in response to the peptide chain termination codons UGA and UAA.</text>
</comment>
<feature type="modified residue" description="N5-methylglutamine" evidence="4">
    <location>
        <position position="233"/>
    </location>
</feature>
<dbReference type="Pfam" id="PF00472">
    <property type="entry name" value="RF-1"/>
    <property type="match status" value="1"/>
</dbReference>
<dbReference type="Gene3D" id="3.30.160.20">
    <property type="match status" value="1"/>
</dbReference>
<evidence type="ECO:0000256" key="2">
    <source>
        <dbReference type="ARBA" id="ARBA00022481"/>
    </source>
</evidence>
<feature type="domain" description="Prokaryotic-type class I peptide chain release factors" evidence="6">
    <location>
        <begin position="226"/>
        <end position="242"/>
    </location>
</feature>
<evidence type="ECO:0000256" key="4">
    <source>
        <dbReference type="HAMAP-Rule" id="MF_00094"/>
    </source>
</evidence>
<evidence type="ECO:0000313" key="8">
    <source>
        <dbReference type="Proteomes" id="UP000027665"/>
    </source>
</evidence>
<dbReference type="InterPro" id="IPR000352">
    <property type="entry name" value="Pep_chain_release_fac_I"/>
</dbReference>
<comment type="caution">
    <text evidence="7">The sequence shown here is derived from an EMBL/GenBank/DDBJ whole genome shotgun (WGS) entry which is preliminary data.</text>
</comment>
<dbReference type="SUPFAM" id="SSF75620">
    <property type="entry name" value="Release factor"/>
    <property type="match status" value="1"/>
</dbReference>
<dbReference type="NCBIfam" id="TIGR00020">
    <property type="entry name" value="prfB"/>
    <property type="match status" value="1"/>
</dbReference>
<evidence type="ECO:0000256" key="3">
    <source>
        <dbReference type="ARBA" id="ARBA00022917"/>
    </source>
</evidence>
<accession>A0A073IQE0</accession>
<dbReference type="eggNOG" id="COG1186">
    <property type="taxonomic scope" value="Bacteria"/>
</dbReference>
<evidence type="ECO:0000259" key="6">
    <source>
        <dbReference type="PROSITE" id="PS00745"/>
    </source>
</evidence>
<keyword evidence="2 4" id="KW-0488">Methylation</keyword>
<dbReference type="InterPro" id="IPR005139">
    <property type="entry name" value="PCRF"/>
</dbReference>
<organism evidence="7 8">
    <name type="scientific">Synergistes jonesii</name>
    <dbReference type="NCBI Taxonomy" id="2754"/>
    <lineage>
        <taxon>Bacteria</taxon>
        <taxon>Thermotogati</taxon>
        <taxon>Synergistota</taxon>
        <taxon>Synergistia</taxon>
        <taxon>Synergistales</taxon>
        <taxon>Synergistaceae</taxon>
        <taxon>Synergistes</taxon>
    </lineage>
</organism>
<dbReference type="EMBL" id="JMKI01000037">
    <property type="protein sequence ID" value="KEJ91805.1"/>
    <property type="molecule type" value="Genomic_DNA"/>
</dbReference>
<proteinExistence type="inferred from homology"/>
<keyword evidence="8" id="KW-1185">Reference proteome</keyword>
<sequence>MSCVKVFDLPGAENKLRELNKSVEKEGFWSSPDAQSVTREISCVQSRVDKANEMKGEFEEVEAIAEMLADGEDAELEEEFYSRAEKLEKAIEDYQTVILLDGEYDAGDAIVMVHAGAGGLDSQSWAQMLYRMYMRWAESRGYGVKLIDELPDQEGGIKSVTVSVKGNYAYGYLKGEQGVHRLVRISPFDSAKRRHTSFASVEVMPVLPDGVEIEIRPEDLKMDTFRSSGAGGQYVNMTDSAVRITHLPTGIVVSCQTERSQHMNRATAMQVLRSKLFERSLRERHEQLESIQGEKRSIAWGSQIRSYTLQPFQLVKDHRSGCEIGNVQAVLDGGIDELIMAYLRFLKNEK</sequence>
<evidence type="ECO:0000256" key="5">
    <source>
        <dbReference type="NCBIfam" id="TIGR00020"/>
    </source>
</evidence>
<gene>
    <name evidence="4" type="primary">prfB</name>
    <name evidence="7" type="ORF">EH55_07485</name>
</gene>
<dbReference type="SMART" id="SM00937">
    <property type="entry name" value="PCRF"/>
    <property type="match status" value="1"/>
</dbReference>
<dbReference type="PATRIC" id="fig|2754.20.peg.1003"/>
<keyword evidence="3 4" id="KW-0648">Protein biosynthesis</keyword>
<dbReference type="PANTHER" id="PTHR43116:SF3">
    <property type="entry name" value="CLASS I PEPTIDE CHAIN RELEASE FACTOR"/>
    <property type="match status" value="1"/>
</dbReference>
<dbReference type="Gene3D" id="3.30.70.1660">
    <property type="match status" value="1"/>
</dbReference>
<comment type="PTM">
    <text evidence="4">Methylated by PrmC. Methylation increases the termination efficiency of RF2.</text>
</comment>
<dbReference type="AlphaFoldDB" id="A0A073IQE0"/>
<dbReference type="Pfam" id="PF03462">
    <property type="entry name" value="PCRF"/>
    <property type="match status" value="1"/>
</dbReference>
<dbReference type="InterPro" id="IPR004374">
    <property type="entry name" value="PrfB"/>
</dbReference>